<dbReference type="RefSeq" id="WP_234750918.1">
    <property type="nucleotide sequence ID" value="NZ_BAAAWN010000001.1"/>
</dbReference>
<dbReference type="Pfam" id="PF00440">
    <property type="entry name" value="TetR_N"/>
    <property type="match status" value="1"/>
</dbReference>
<keyword evidence="1" id="KW-0805">Transcription regulation</keyword>
<protein>
    <submittedName>
        <fullName evidence="6">TetR/AcrR family transcriptional regulator</fullName>
    </submittedName>
</protein>
<dbReference type="Gene3D" id="1.10.357.10">
    <property type="entry name" value="Tetracycline Repressor, domain 2"/>
    <property type="match status" value="1"/>
</dbReference>
<evidence type="ECO:0000256" key="1">
    <source>
        <dbReference type="ARBA" id="ARBA00023015"/>
    </source>
</evidence>
<proteinExistence type="predicted"/>
<dbReference type="PRINTS" id="PR00455">
    <property type="entry name" value="HTHTETR"/>
</dbReference>
<sequence length="200" mass="21649">MVEKAEKKPSPRQKLLAAADELFYNEGVHAVGIDRIIEKASVARGSLYYNFDGKDDLIKEYLLGRHAAWTARVDEAVAESKDPGEKILAVFDALGTLFAEPGYRGCSFMNAVAEAPTDGPEIKAAANYRSWLHELFGDLVAALNVRHPQQLTEQLVVLYDGAVTAAQMDKSPHSAATARTLASMAVESSTSRSRAAQLAV</sequence>
<evidence type="ECO:0000256" key="3">
    <source>
        <dbReference type="ARBA" id="ARBA00023163"/>
    </source>
</evidence>
<evidence type="ECO:0000259" key="5">
    <source>
        <dbReference type="PROSITE" id="PS50977"/>
    </source>
</evidence>
<keyword evidence="2 4" id="KW-0238">DNA-binding</keyword>
<feature type="domain" description="HTH tetR-type" evidence="5">
    <location>
        <begin position="9"/>
        <end position="69"/>
    </location>
</feature>
<dbReference type="InterPro" id="IPR001647">
    <property type="entry name" value="HTH_TetR"/>
</dbReference>
<evidence type="ECO:0000313" key="6">
    <source>
        <dbReference type="EMBL" id="MFB9819750.1"/>
    </source>
</evidence>
<reference evidence="6 7" key="1">
    <citation type="submission" date="2024-09" db="EMBL/GenBank/DDBJ databases">
        <authorList>
            <person name="Sun Q."/>
            <person name="Mori K."/>
        </authorList>
    </citation>
    <scope>NUCLEOTIDE SEQUENCE [LARGE SCALE GENOMIC DNA]</scope>
    <source>
        <strain evidence="6 7">JCM 1334</strain>
    </source>
</reference>
<dbReference type="InterPro" id="IPR009057">
    <property type="entry name" value="Homeodomain-like_sf"/>
</dbReference>
<evidence type="ECO:0000256" key="2">
    <source>
        <dbReference type="ARBA" id="ARBA00023125"/>
    </source>
</evidence>
<name>A0ABV5XYD7_ARTRM</name>
<evidence type="ECO:0000256" key="4">
    <source>
        <dbReference type="PROSITE-ProRule" id="PRU00335"/>
    </source>
</evidence>
<dbReference type="PROSITE" id="PS50977">
    <property type="entry name" value="HTH_TETR_2"/>
    <property type="match status" value="1"/>
</dbReference>
<evidence type="ECO:0000313" key="7">
    <source>
        <dbReference type="Proteomes" id="UP001589702"/>
    </source>
</evidence>
<dbReference type="Proteomes" id="UP001589702">
    <property type="component" value="Unassembled WGS sequence"/>
</dbReference>
<keyword evidence="7" id="KW-1185">Reference proteome</keyword>
<dbReference type="SUPFAM" id="SSF46689">
    <property type="entry name" value="Homeodomain-like"/>
    <property type="match status" value="1"/>
</dbReference>
<dbReference type="EMBL" id="JBHMBC010000014">
    <property type="protein sequence ID" value="MFB9819750.1"/>
    <property type="molecule type" value="Genomic_DNA"/>
</dbReference>
<accession>A0ABV5XYD7</accession>
<dbReference type="SUPFAM" id="SSF48498">
    <property type="entry name" value="Tetracyclin repressor-like, C-terminal domain"/>
    <property type="match status" value="1"/>
</dbReference>
<dbReference type="InterPro" id="IPR036271">
    <property type="entry name" value="Tet_transcr_reg_TetR-rel_C_sf"/>
</dbReference>
<dbReference type="PANTHER" id="PTHR47506:SF1">
    <property type="entry name" value="HTH-TYPE TRANSCRIPTIONAL REGULATOR YJDC"/>
    <property type="match status" value="1"/>
</dbReference>
<gene>
    <name evidence="6" type="ORF">ACFFP1_09570</name>
</gene>
<feature type="DNA-binding region" description="H-T-H motif" evidence="4">
    <location>
        <begin position="32"/>
        <end position="51"/>
    </location>
</feature>
<organism evidence="6 7">
    <name type="scientific">Arthrobacter ramosus</name>
    <dbReference type="NCBI Taxonomy" id="1672"/>
    <lineage>
        <taxon>Bacteria</taxon>
        <taxon>Bacillati</taxon>
        <taxon>Actinomycetota</taxon>
        <taxon>Actinomycetes</taxon>
        <taxon>Micrococcales</taxon>
        <taxon>Micrococcaceae</taxon>
        <taxon>Arthrobacter</taxon>
    </lineage>
</organism>
<comment type="caution">
    <text evidence="6">The sequence shown here is derived from an EMBL/GenBank/DDBJ whole genome shotgun (WGS) entry which is preliminary data.</text>
</comment>
<keyword evidence="3" id="KW-0804">Transcription</keyword>
<dbReference type="PANTHER" id="PTHR47506">
    <property type="entry name" value="TRANSCRIPTIONAL REGULATORY PROTEIN"/>
    <property type="match status" value="1"/>
</dbReference>